<protein>
    <submittedName>
        <fullName evidence="1">Uncharacterized protein</fullName>
    </submittedName>
</protein>
<sequence>MLEAPEADQAAGEGDEGVVEFGAVFPTHGEPLELVRQGEGLLDDVAELADALDIRGSLA</sequence>
<dbReference type="AlphaFoldDB" id="A0A652L7Z8"/>
<reference evidence="1" key="1">
    <citation type="submission" date="2018-10" db="EMBL/GenBank/DDBJ databases">
        <authorList>
            <person name="Hariharan J."/>
            <person name="Choudoir M.J."/>
            <person name="Diebold P."/>
            <person name="Panke-Buisse K."/>
            <person name="Campbell A.N."/>
            <person name="Buckley D.H."/>
        </authorList>
    </citation>
    <scope>NUCLEOTIDE SEQUENCE</scope>
    <source>
        <strain evidence="1">Gb1</strain>
    </source>
</reference>
<evidence type="ECO:0000313" key="1">
    <source>
        <dbReference type="EMBL" id="TXS31931.1"/>
    </source>
</evidence>
<comment type="caution">
    <text evidence="1">The sequence shown here is derived from an EMBL/GenBank/DDBJ whole genome shotgun (WGS) entry which is preliminary data.</text>
</comment>
<accession>A0A652L7Z8</accession>
<gene>
    <name evidence="1" type="ORF">EAO74_08150</name>
</gene>
<dbReference type="EMBL" id="RDBM01000026">
    <property type="protein sequence ID" value="TXS31931.1"/>
    <property type="molecule type" value="Genomic_DNA"/>
</dbReference>
<organism evidence="1">
    <name type="scientific">Streptomyces sp. gb1(2016)</name>
    <dbReference type="NCBI Taxonomy" id="1828321"/>
    <lineage>
        <taxon>Bacteria</taxon>
        <taxon>Bacillati</taxon>
        <taxon>Actinomycetota</taxon>
        <taxon>Actinomycetes</taxon>
        <taxon>Kitasatosporales</taxon>
        <taxon>Streptomycetaceae</taxon>
        <taxon>Streptomyces</taxon>
    </lineage>
</organism>
<name>A0A652L7Z8_9ACTN</name>
<proteinExistence type="predicted"/>